<reference evidence="1 2" key="1">
    <citation type="submission" date="2020-03" db="EMBL/GenBank/DDBJ databases">
        <title>WGS of the type strain of Planosporangium spp.</title>
        <authorList>
            <person name="Thawai C."/>
        </authorList>
    </citation>
    <scope>NUCLEOTIDE SEQUENCE [LARGE SCALE GENOMIC DNA]</scope>
    <source>
        <strain evidence="1 2">TBRC 5610</strain>
    </source>
</reference>
<accession>A0ABX0Y3E4</accession>
<keyword evidence="2" id="KW-1185">Reference proteome</keyword>
<dbReference type="RefSeq" id="WP_167927819.1">
    <property type="nucleotide sequence ID" value="NZ_JAATVY010000023.1"/>
</dbReference>
<name>A0ABX0Y3E4_9ACTN</name>
<organism evidence="1 2">
    <name type="scientific">Planosporangium thailandense</name>
    <dbReference type="NCBI Taxonomy" id="765197"/>
    <lineage>
        <taxon>Bacteria</taxon>
        <taxon>Bacillati</taxon>
        <taxon>Actinomycetota</taxon>
        <taxon>Actinomycetes</taxon>
        <taxon>Micromonosporales</taxon>
        <taxon>Micromonosporaceae</taxon>
        <taxon>Planosporangium</taxon>
    </lineage>
</organism>
<comment type="caution">
    <text evidence="1">The sequence shown here is derived from an EMBL/GenBank/DDBJ whole genome shotgun (WGS) entry which is preliminary data.</text>
</comment>
<protein>
    <submittedName>
        <fullName evidence="1">Uncharacterized protein</fullName>
    </submittedName>
</protein>
<dbReference type="Proteomes" id="UP000722989">
    <property type="component" value="Unassembled WGS sequence"/>
</dbReference>
<proteinExistence type="predicted"/>
<evidence type="ECO:0000313" key="1">
    <source>
        <dbReference type="EMBL" id="NJC72906.1"/>
    </source>
</evidence>
<sequence length="278" mass="29045">MTASQPLTVEFGPVAARTVLRHRVALASVPQLLQEGRATDGIRFVDGERATWAAEVVSAVEAGACGVLVSQPSCCPTADLDKAVRAAASSDVPVAVALRASGNRAFLAGAQRTATHFGELAIFDAVHVIAPADVHGAALLGPLVDQIALLVRMAGTAGDLERVHSSADGYVVTSDVRGCAVSMSATVSGAGDHGGRVDLVGIPTRWSMHFPDQGPARPAEIVEYTRDGGSQRELIFESAERTTWIALHDAVRGFSHLPLDFATFAEYHRMASVVLGAS</sequence>
<evidence type="ECO:0000313" key="2">
    <source>
        <dbReference type="Proteomes" id="UP000722989"/>
    </source>
</evidence>
<dbReference type="EMBL" id="JAATVY010000023">
    <property type="protein sequence ID" value="NJC72906.1"/>
    <property type="molecule type" value="Genomic_DNA"/>
</dbReference>
<gene>
    <name evidence="1" type="ORF">HC031_24780</name>
</gene>